<evidence type="ECO:0000256" key="12">
    <source>
        <dbReference type="ARBA" id="ARBA00023012"/>
    </source>
</evidence>
<comment type="caution">
    <text evidence="18">The sequence shown here is derived from an EMBL/GenBank/DDBJ whole genome shotgun (WGS) entry which is preliminary data.</text>
</comment>
<dbReference type="CDD" id="cd06225">
    <property type="entry name" value="HAMP"/>
    <property type="match status" value="1"/>
</dbReference>
<dbReference type="PANTHER" id="PTHR24421:SF51">
    <property type="entry name" value="NITRATE_NITRITE SENSOR PROTEIN NARX"/>
    <property type="match status" value="1"/>
</dbReference>
<dbReference type="InterPro" id="IPR029095">
    <property type="entry name" value="NarX-like_N"/>
</dbReference>
<evidence type="ECO:0000256" key="3">
    <source>
        <dbReference type="ARBA" id="ARBA00022475"/>
    </source>
</evidence>
<feature type="domain" description="Histidine kinase" evidence="16">
    <location>
        <begin position="410"/>
        <end position="600"/>
    </location>
</feature>
<dbReference type="Pfam" id="PF00672">
    <property type="entry name" value="HAMP"/>
    <property type="match status" value="1"/>
</dbReference>
<dbReference type="InterPro" id="IPR042295">
    <property type="entry name" value="NarX-like_N_sf"/>
</dbReference>
<dbReference type="PROSITE" id="PS50885">
    <property type="entry name" value="HAMP"/>
    <property type="match status" value="1"/>
</dbReference>
<dbReference type="InterPro" id="IPR003594">
    <property type="entry name" value="HATPase_dom"/>
</dbReference>
<dbReference type="Gene3D" id="1.10.287.130">
    <property type="match status" value="1"/>
</dbReference>
<accession>A0AAJ3LV00</accession>
<evidence type="ECO:0000256" key="8">
    <source>
        <dbReference type="ARBA" id="ARBA00022741"/>
    </source>
</evidence>
<dbReference type="GO" id="GO:0005886">
    <property type="term" value="C:plasma membrane"/>
    <property type="evidence" value="ECO:0007669"/>
    <property type="project" value="UniProtKB-SubCell"/>
</dbReference>
<evidence type="ECO:0000256" key="1">
    <source>
        <dbReference type="ARBA" id="ARBA00000085"/>
    </source>
</evidence>
<evidence type="ECO:0000256" key="13">
    <source>
        <dbReference type="ARBA" id="ARBA00023136"/>
    </source>
</evidence>
<organism evidence="18 19">
    <name type="scientific">Proteus hauseri ATCC 700826</name>
    <dbReference type="NCBI Taxonomy" id="1354271"/>
    <lineage>
        <taxon>Bacteria</taxon>
        <taxon>Pseudomonadati</taxon>
        <taxon>Pseudomonadota</taxon>
        <taxon>Gammaproteobacteria</taxon>
        <taxon>Enterobacterales</taxon>
        <taxon>Morganellaceae</taxon>
        <taxon>Proteus</taxon>
    </lineage>
</organism>
<dbReference type="SMART" id="SM00304">
    <property type="entry name" value="HAMP"/>
    <property type="match status" value="1"/>
</dbReference>
<evidence type="ECO:0000256" key="11">
    <source>
        <dbReference type="ARBA" id="ARBA00022989"/>
    </source>
</evidence>
<dbReference type="PIRSF" id="PIRSF003167">
    <property type="entry name" value="STHK_NarX/NarQ"/>
    <property type="match status" value="1"/>
</dbReference>
<evidence type="ECO:0000259" key="16">
    <source>
        <dbReference type="PROSITE" id="PS50109"/>
    </source>
</evidence>
<name>A0AAJ3LV00_PROHU</name>
<evidence type="ECO:0000313" key="19">
    <source>
        <dbReference type="Proteomes" id="UP000078250"/>
    </source>
</evidence>
<dbReference type="GO" id="GO:0000155">
    <property type="term" value="F:phosphorelay sensor kinase activity"/>
    <property type="evidence" value="ECO:0007669"/>
    <property type="project" value="UniProtKB-UniRule"/>
</dbReference>
<dbReference type="RefSeq" id="WP_428838605.1">
    <property type="nucleotide sequence ID" value="NZ_LXEV01000012.1"/>
</dbReference>
<dbReference type="Pfam" id="PF13675">
    <property type="entry name" value="PilJ"/>
    <property type="match status" value="1"/>
</dbReference>
<dbReference type="InterPro" id="IPR003660">
    <property type="entry name" value="HAMP_dom"/>
</dbReference>
<protein>
    <recommendedName>
        <fullName evidence="14">Sensor protein</fullName>
        <ecNumber evidence="14">2.7.13.3</ecNumber>
    </recommendedName>
</protein>
<dbReference type="Gene3D" id="1.20.5.1930">
    <property type="match status" value="1"/>
</dbReference>
<dbReference type="PROSITE" id="PS50109">
    <property type="entry name" value="HIS_KIN"/>
    <property type="match status" value="1"/>
</dbReference>
<dbReference type="InterPro" id="IPR005467">
    <property type="entry name" value="His_kinase_dom"/>
</dbReference>
<evidence type="ECO:0000256" key="14">
    <source>
        <dbReference type="PIRNR" id="PIRNR003167"/>
    </source>
</evidence>
<dbReference type="InterPro" id="IPR016380">
    <property type="entry name" value="Sig_transdc_His_kin_NarX/NarQ"/>
</dbReference>
<evidence type="ECO:0000259" key="17">
    <source>
        <dbReference type="PROSITE" id="PS50885"/>
    </source>
</evidence>
<feature type="domain" description="HAMP" evidence="17">
    <location>
        <begin position="184"/>
        <end position="237"/>
    </location>
</feature>
<dbReference type="InterPro" id="IPR011712">
    <property type="entry name" value="Sig_transdc_His_kin_sub3_dim/P"/>
</dbReference>
<dbReference type="Proteomes" id="UP000078250">
    <property type="component" value="Unassembled WGS sequence"/>
</dbReference>
<dbReference type="Gene3D" id="3.30.565.10">
    <property type="entry name" value="Histidine kinase-like ATPase, C-terminal domain"/>
    <property type="match status" value="1"/>
</dbReference>
<keyword evidence="9 14" id="KW-0418">Kinase</keyword>
<evidence type="ECO:0000256" key="6">
    <source>
        <dbReference type="ARBA" id="ARBA00022679"/>
    </source>
</evidence>
<gene>
    <name evidence="18" type="ORF">M997_0748</name>
</gene>
<dbReference type="GO" id="GO:0046983">
    <property type="term" value="F:protein dimerization activity"/>
    <property type="evidence" value="ECO:0007669"/>
    <property type="project" value="UniProtKB-UniRule"/>
</dbReference>
<keyword evidence="8 14" id="KW-0547">Nucleotide-binding</keyword>
<dbReference type="InterPro" id="IPR036890">
    <property type="entry name" value="HATPase_C_sf"/>
</dbReference>
<dbReference type="SUPFAM" id="SSF55874">
    <property type="entry name" value="ATPase domain of HSP90 chaperone/DNA topoisomerase II/histidine kinase"/>
    <property type="match status" value="1"/>
</dbReference>
<dbReference type="AlphaFoldDB" id="A0AAJ3LV00"/>
<keyword evidence="19" id="KW-1185">Reference proteome</keyword>
<dbReference type="EMBL" id="LXEV01000012">
    <property type="protein sequence ID" value="OAT49063.1"/>
    <property type="molecule type" value="Genomic_DNA"/>
</dbReference>
<evidence type="ECO:0000256" key="5">
    <source>
        <dbReference type="ARBA" id="ARBA00022553"/>
    </source>
</evidence>
<reference evidence="18 19" key="1">
    <citation type="submission" date="2016-04" db="EMBL/GenBank/DDBJ databases">
        <title>ATOL: Assembling a taxonomically balanced genome-scale reconstruction of the evolutionary history of the Enterobacteriaceae.</title>
        <authorList>
            <person name="Plunkett G.III."/>
            <person name="Neeno-Eckwall E.C."/>
            <person name="Glasner J.D."/>
            <person name="Perna N.T."/>
        </authorList>
    </citation>
    <scope>NUCLEOTIDE SEQUENCE [LARGE SCALE GENOMIC DNA]</scope>
    <source>
        <strain evidence="18 19">ATCC 700826</strain>
    </source>
</reference>
<sequence length="614" mass="70732">MGNIEMTVNRVRWNYRFSIINQIAILMLLFTLLGVVGMAISNHIVLSVQGNAHAINKSGSLRMQSYRLLASLPLDKAHRYYIDELERDLDSEELLQVISTSSLKSQYSTLTHYWKETLKPTLLSAKQTQDVQQEVISFVAQLDKLVLSIDQLTEQKIRLVAYTQLIFTALTLLLLFGSVWHFRRRLLHPWQQLMAMANSIGHGNFSARFHQRTHHDEIATLGIALNTMSEELSTLYSELEKRVVEKTHDLQQKNQVLSYLYHSSQQLHSQAPLCARLRQILHELQIIIPDAYLQIRLYEDNHHTLFNEINLAPQSRPEHCPDQQCDRCEENLPIKLQPKSELLHWELADQIHRYGLFVMQLPENITLTDEQNNLMLLLIKQISAMLAMEQQNEQQQQLLLMDERSAIARELHDSIAQSLSCLKMQVSYLQMQSETLPENCQKLLKEMREELNVAYRQLRELLTTFRLKLTEPGLLAALESTLNEFNQRLGFSISFDYQLPAKCVNSHQSIHVVQIVREALNNILQHANANWAEVSLSLHEGAVELRINDNGEGIAPNPEKLNHYGLIIMRERAHSLNGSYTIKVREQGGTQVFVKFPLITTHKDPVENGASRNE</sequence>
<feature type="transmembrane region" description="Helical" evidence="15">
    <location>
        <begin position="20"/>
        <end position="40"/>
    </location>
</feature>
<feature type="transmembrane region" description="Helical" evidence="15">
    <location>
        <begin position="159"/>
        <end position="182"/>
    </location>
</feature>
<keyword evidence="6 14" id="KW-0808">Transferase</keyword>
<keyword evidence="3 14" id="KW-1003">Cell membrane</keyword>
<dbReference type="Gene3D" id="1.20.120.960">
    <property type="entry name" value="Histidine kinase NarX, sensor domain"/>
    <property type="match status" value="1"/>
</dbReference>
<evidence type="ECO:0000256" key="10">
    <source>
        <dbReference type="ARBA" id="ARBA00022840"/>
    </source>
</evidence>
<evidence type="ECO:0000256" key="15">
    <source>
        <dbReference type="SAM" id="Phobius"/>
    </source>
</evidence>
<dbReference type="Pfam" id="PF02518">
    <property type="entry name" value="HATPase_c"/>
    <property type="match status" value="1"/>
</dbReference>
<keyword evidence="11 15" id="KW-1133">Transmembrane helix</keyword>
<dbReference type="GO" id="GO:0005524">
    <property type="term" value="F:ATP binding"/>
    <property type="evidence" value="ECO:0007669"/>
    <property type="project" value="UniProtKB-UniRule"/>
</dbReference>
<dbReference type="InterPro" id="IPR050482">
    <property type="entry name" value="Sensor_HK_TwoCompSys"/>
</dbReference>
<evidence type="ECO:0000256" key="7">
    <source>
        <dbReference type="ARBA" id="ARBA00022692"/>
    </source>
</evidence>
<proteinExistence type="predicted"/>
<comment type="subcellular location">
    <subcellularLocation>
        <location evidence="2">Cell inner membrane</location>
        <topology evidence="2">Multi-pass membrane protein</topology>
    </subcellularLocation>
</comment>
<evidence type="ECO:0000256" key="9">
    <source>
        <dbReference type="ARBA" id="ARBA00022777"/>
    </source>
</evidence>
<evidence type="ECO:0000313" key="18">
    <source>
        <dbReference type="EMBL" id="OAT49063.1"/>
    </source>
</evidence>
<dbReference type="SUPFAM" id="SSF158472">
    <property type="entry name" value="HAMP domain-like"/>
    <property type="match status" value="1"/>
</dbReference>
<dbReference type="CDD" id="cd16917">
    <property type="entry name" value="HATPase_UhpB-NarQ-NarX-like"/>
    <property type="match status" value="1"/>
</dbReference>
<keyword evidence="7 15" id="KW-0812">Transmembrane</keyword>
<dbReference type="SMART" id="SM00387">
    <property type="entry name" value="HATPase_c"/>
    <property type="match status" value="1"/>
</dbReference>
<dbReference type="NCBIfam" id="NF007896">
    <property type="entry name" value="PRK10600.1"/>
    <property type="match status" value="1"/>
</dbReference>
<keyword evidence="10 14" id="KW-0067">ATP-binding</keyword>
<keyword evidence="4 14" id="KW-0997">Cell inner membrane</keyword>
<dbReference type="CDD" id="cd22900">
    <property type="entry name" value="NarX_sensor"/>
    <property type="match status" value="1"/>
</dbReference>
<keyword evidence="12 14" id="KW-0902">Two-component regulatory system</keyword>
<keyword evidence="13 14" id="KW-0472">Membrane</keyword>
<comment type="catalytic activity">
    <reaction evidence="1 14">
        <text>ATP + protein L-histidine = ADP + protein N-phospho-L-histidine.</text>
        <dbReference type="EC" id="2.7.13.3"/>
    </reaction>
</comment>
<dbReference type="Pfam" id="PF07730">
    <property type="entry name" value="HisKA_3"/>
    <property type="match status" value="1"/>
</dbReference>
<evidence type="ECO:0000256" key="2">
    <source>
        <dbReference type="ARBA" id="ARBA00004429"/>
    </source>
</evidence>
<evidence type="ECO:0000256" key="4">
    <source>
        <dbReference type="ARBA" id="ARBA00022519"/>
    </source>
</evidence>
<dbReference type="EC" id="2.7.13.3" evidence="14"/>
<dbReference type="PANTHER" id="PTHR24421">
    <property type="entry name" value="NITRATE/NITRITE SENSOR PROTEIN NARX-RELATED"/>
    <property type="match status" value="1"/>
</dbReference>
<keyword evidence="5" id="KW-0597">Phosphoprotein</keyword>